<keyword evidence="1" id="KW-0472">Membrane</keyword>
<dbReference type="AlphaFoldDB" id="A0A1Z4JFD1"/>
<proteinExistence type="predicted"/>
<evidence type="ECO:0000313" key="2">
    <source>
        <dbReference type="EMBL" id="BAY55441.1"/>
    </source>
</evidence>
<evidence type="ECO:0000313" key="3">
    <source>
        <dbReference type="Proteomes" id="UP000217895"/>
    </source>
</evidence>
<keyword evidence="1" id="KW-1133">Transmembrane helix</keyword>
<keyword evidence="3" id="KW-1185">Reference proteome</keyword>
<protein>
    <submittedName>
        <fullName evidence="2">Uncharacterized protein</fullName>
    </submittedName>
</protein>
<feature type="transmembrane region" description="Helical" evidence="1">
    <location>
        <begin position="66"/>
        <end position="86"/>
    </location>
</feature>
<reference evidence="2 3" key="1">
    <citation type="submission" date="2017-06" db="EMBL/GenBank/DDBJ databases">
        <title>Genome sequencing of cyanobaciteial culture collection at National Institute for Environmental Studies (NIES).</title>
        <authorList>
            <person name="Hirose Y."/>
            <person name="Shimura Y."/>
            <person name="Fujisawa T."/>
            <person name="Nakamura Y."/>
            <person name="Kawachi M."/>
        </authorList>
    </citation>
    <scope>NUCLEOTIDE SEQUENCE [LARGE SCALE GENOMIC DNA]</scope>
    <source>
        <strain evidence="2 3">NIES-2135</strain>
    </source>
</reference>
<name>A0A1Z4JFD1_LEPBY</name>
<evidence type="ECO:0000256" key="1">
    <source>
        <dbReference type="SAM" id="Phobius"/>
    </source>
</evidence>
<dbReference type="EMBL" id="AP018203">
    <property type="protein sequence ID" value="BAY55441.1"/>
    <property type="molecule type" value="Genomic_DNA"/>
</dbReference>
<gene>
    <name evidence="2" type="ORF">NIES2135_22640</name>
</gene>
<organism evidence="2 3">
    <name type="scientific">Leptolyngbya boryana NIES-2135</name>
    <dbReference type="NCBI Taxonomy" id="1973484"/>
    <lineage>
        <taxon>Bacteria</taxon>
        <taxon>Bacillati</taxon>
        <taxon>Cyanobacteriota</taxon>
        <taxon>Cyanophyceae</taxon>
        <taxon>Leptolyngbyales</taxon>
        <taxon>Leptolyngbyaceae</taxon>
        <taxon>Leptolyngbya group</taxon>
        <taxon>Leptolyngbya</taxon>
    </lineage>
</organism>
<sequence length="103" mass="11925">MPKREPSEIQTPLPRSSQWSYWVFVPLCALAYTLFCFAFIMAAWGWRGAPKPWWYAVAHVLTIPGVWFPPYIGAPLWGGIMGFGLIRLTRRIRSRRPPIPPRL</sequence>
<accession>A0A1Z4JFD1</accession>
<keyword evidence="1" id="KW-0812">Transmembrane</keyword>
<feature type="transmembrane region" description="Helical" evidence="1">
    <location>
        <begin position="21"/>
        <end position="46"/>
    </location>
</feature>
<dbReference type="Proteomes" id="UP000217895">
    <property type="component" value="Chromosome"/>
</dbReference>